<evidence type="ECO:0000256" key="1">
    <source>
        <dbReference type="SAM" id="MobiDB-lite"/>
    </source>
</evidence>
<evidence type="ECO:0000313" key="2">
    <source>
        <dbReference type="EMBL" id="GAA1494654.1"/>
    </source>
</evidence>
<proteinExistence type="predicted"/>
<feature type="region of interest" description="Disordered" evidence="1">
    <location>
        <begin position="120"/>
        <end position="183"/>
    </location>
</feature>
<keyword evidence="3" id="KW-1185">Reference proteome</keyword>
<accession>A0ABN1ZGJ2</accession>
<comment type="caution">
    <text evidence="2">The sequence shown here is derived from an EMBL/GenBank/DDBJ whole genome shotgun (WGS) entry which is preliminary data.</text>
</comment>
<evidence type="ECO:0000313" key="3">
    <source>
        <dbReference type="Proteomes" id="UP001501742"/>
    </source>
</evidence>
<gene>
    <name evidence="2" type="ORF">GCM10009627_30000</name>
</gene>
<reference evidence="2 3" key="1">
    <citation type="journal article" date="2019" name="Int. J. Syst. Evol. Microbiol.">
        <title>The Global Catalogue of Microorganisms (GCM) 10K type strain sequencing project: providing services to taxonomists for standard genome sequencing and annotation.</title>
        <authorList>
            <consortium name="The Broad Institute Genomics Platform"/>
            <consortium name="The Broad Institute Genome Sequencing Center for Infectious Disease"/>
            <person name="Wu L."/>
            <person name="Ma J."/>
        </authorList>
    </citation>
    <scope>NUCLEOTIDE SEQUENCE [LARGE SCALE GENOMIC DNA]</scope>
    <source>
        <strain evidence="2 3">JCM 12140</strain>
    </source>
</reference>
<organism evidence="2 3">
    <name type="scientific">Curtobacterium herbarum</name>
    <dbReference type="NCBI Taxonomy" id="150122"/>
    <lineage>
        <taxon>Bacteria</taxon>
        <taxon>Bacillati</taxon>
        <taxon>Actinomycetota</taxon>
        <taxon>Actinomycetes</taxon>
        <taxon>Micrococcales</taxon>
        <taxon>Microbacteriaceae</taxon>
        <taxon>Curtobacterium</taxon>
    </lineage>
</organism>
<sequence>MEARTVAAPGCGTYTACAGSDVETTSPALKSRAPTTVTRDAVRRKEAPELRVGRPAAAAVRVMCRVARSTRGPAATVGAAARTVFGAAVRAARFVVWVRRAAAGRVAVGRVAAGAGVLSASGATTGEDGAGGVSGAALDDGRTGDEGAGGVAGPDRADSERAGSGRAGSGRADSGRAASLEVTVRSTSDRRRDVFAAARSASIRARLVRCTDGVAPGALRSMVVGVCEESSMRSVMILSSRHGRSSVTSR</sequence>
<protein>
    <submittedName>
        <fullName evidence="2">Uncharacterized protein</fullName>
    </submittedName>
</protein>
<name>A0ABN1ZGJ2_9MICO</name>
<dbReference type="EMBL" id="BAAAJX010000017">
    <property type="protein sequence ID" value="GAA1494654.1"/>
    <property type="molecule type" value="Genomic_DNA"/>
</dbReference>
<dbReference type="Proteomes" id="UP001501742">
    <property type="component" value="Unassembled WGS sequence"/>
</dbReference>
<feature type="compositionally biased region" description="Low complexity" evidence="1">
    <location>
        <begin position="169"/>
        <end position="179"/>
    </location>
</feature>